<dbReference type="RefSeq" id="WP_184847614.1">
    <property type="nucleotide sequence ID" value="NZ_BAABFE010000011.1"/>
</dbReference>
<dbReference type="CDD" id="cd06533">
    <property type="entry name" value="Glyco_transf_WecG_TagA"/>
    <property type="match status" value="1"/>
</dbReference>
<dbReference type="PANTHER" id="PTHR34136">
    <property type="match status" value="1"/>
</dbReference>
<dbReference type="GO" id="GO:0047244">
    <property type="term" value="F:N-acetylglucosaminyldiphosphoundecaprenol N-acetyl-beta-D-mannosaminyltransferase activity"/>
    <property type="evidence" value="ECO:0007669"/>
    <property type="project" value="UniProtKB-EC"/>
</dbReference>
<evidence type="ECO:0000256" key="2">
    <source>
        <dbReference type="ARBA" id="ARBA00022679"/>
    </source>
</evidence>
<dbReference type="AlphaFoldDB" id="A0AA89Q7M4"/>
<sequence>MTAPASSRTKPVAAPVVECLGVPITAHTRDSAARHVVHLAGLMREARQEPTDEPGASGSRRGSDVHLTNAYTLALADRDAELRAILRSASLNLPDGQPVVWANRLLHPTAALPSTRVYGPDLLTDVFALTEHTEVNHYLLGSTPQVLDALHRELRRRHPGARIVGTCSPPFRPLHVHERRQQLERIRSAAADIVWVGLGTPKQDRWAAELCDALPVVAVAVGAAFDFVAGNKPQAPHWMQHNGLEWLFRLGCEPRRLWRRYLFGNARFVHGVVRQASRPVRTDSGAVAGDRLNTGGLVRRRREVPVRIPEGRP</sequence>
<dbReference type="GeneID" id="93839341"/>
<dbReference type="PANTHER" id="PTHR34136:SF1">
    <property type="entry name" value="UDP-N-ACETYL-D-MANNOSAMINURONIC ACID TRANSFERASE"/>
    <property type="match status" value="1"/>
</dbReference>
<evidence type="ECO:0000256" key="1">
    <source>
        <dbReference type="ARBA" id="ARBA00022676"/>
    </source>
</evidence>
<keyword evidence="5" id="KW-1185">Reference proteome</keyword>
<dbReference type="Proteomes" id="UP000579531">
    <property type="component" value="Unassembled WGS sequence"/>
</dbReference>
<proteinExistence type="predicted"/>
<accession>A0AA89Q7M4</accession>
<evidence type="ECO:0000313" key="4">
    <source>
        <dbReference type="EMBL" id="MBB5811911.1"/>
    </source>
</evidence>
<evidence type="ECO:0000256" key="3">
    <source>
        <dbReference type="SAM" id="MobiDB-lite"/>
    </source>
</evidence>
<gene>
    <name evidence="4" type="ORF">HNR72_002939</name>
</gene>
<feature type="region of interest" description="Disordered" evidence="3">
    <location>
        <begin position="43"/>
        <end position="63"/>
    </location>
</feature>
<keyword evidence="1 4" id="KW-0328">Glycosyltransferase</keyword>
<protein>
    <submittedName>
        <fullName evidence="4">N-acetylglucosaminyldiphosphoundecaprenol N-acetyl-beta-D-mannosaminyltransferase</fullName>
        <ecNumber evidence="4">2.4.1.187</ecNumber>
    </submittedName>
</protein>
<reference evidence="4 5" key="1">
    <citation type="submission" date="2020-08" db="EMBL/GenBank/DDBJ databases">
        <title>Sequencing the genomes of 1000 actinobacteria strains.</title>
        <authorList>
            <person name="Klenk H.-P."/>
        </authorList>
    </citation>
    <scope>NUCLEOTIDE SEQUENCE [LARGE SCALE GENOMIC DNA]</scope>
    <source>
        <strain evidence="4 5">DSM 40129</strain>
    </source>
</reference>
<name>A0AA89Q7M4_STRCU</name>
<dbReference type="Pfam" id="PF03808">
    <property type="entry name" value="Glyco_tran_WecG"/>
    <property type="match status" value="1"/>
</dbReference>
<organism evidence="4 5">
    <name type="scientific">Streptomyces collinus</name>
    <dbReference type="NCBI Taxonomy" id="42684"/>
    <lineage>
        <taxon>Bacteria</taxon>
        <taxon>Bacillati</taxon>
        <taxon>Actinomycetota</taxon>
        <taxon>Actinomycetes</taxon>
        <taxon>Kitasatosporales</taxon>
        <taxon>Streptomycetaceae</taxon>
        <taxon>Streptomyces</taxon>
    </lineage>
</organism>
<dbReference type="NCBIfam" id="TIGR00696">
    <property type="entry name" value="wecG_tagA_cpsF"/>
    <property type="match status" value="1"/>
</dbReference>
<keyword evidence="2 4" id="KW-0808">Transferase</keyword>
<evidence type="ECO:0000313" key="5">
    <source>
        <dbReference type="Proteomes" id="UP000579531"/>
    </source>
</evidence>
<comment type="caution">
    <text evidence="4">The sequence shown here is derived from an EMBL/GenBank/DDBJ whole genome shotgun (WGS) entry which is preliminary data.</text>
</comment>
<dbReference type="InterPro" id="IPR004629">
    <property type="entry name" value="WecG_TagA_CpsF"/>
</dbReference>
<dbReference type="EMBL" id="JACHLX010000001">
    <property type="protein sequence ID" value="MBB5811911.1"/>
    <property type="molecule type" value="Genomic_DNA"/>
</dbReference>
<dbReference type="EC" id="2.4.1.187" evidence="4"/>